<keyword evidence="3" id="KW-1185">Reference proteome</keyword>
<dbReference type="Proteomes" id="UP001174934">
    <property type="component" value="Unassembled WGS sequence"/>
</dbReference>
<protein>
    <submittedName>
        <fullName evidence="2">Uncharacterized protein</fullName>
    </submittedName>
</protein>
<keyword evidence="1" id="KW-1133">Transmembrane helix</keyword>
<dbReference type="AlphaFoldDB" id="A0AA39XJA9"/>
<gene>
    <name evidence="2" type="ORF">B0T17DRAFT_2348</name>
</gene>
<evidence type="ECO:0000313" key="2">
    <source>
        <dbReference type="EMBL" id="KAK0634317.1"/>
    </source>
</evidence>
<comment type="caution">
    <text evidence="2">The sequence shown here is derived from an EMBL/GenBank/DDBJ whole genome shotgun (WGS) entry which is preliminary data.</text>
</comment>
<evidence type="ECO:0000313" key="3">
    <source>
        <dbReference type="Proteomes" id="UP001174934"/>
    </source>
</evidence>
<keyword evidence="1" id="KW-0472">Membrane</keyword>
<name>A0AA39XJA9_9PEZI</name>
<keyword evidence="1" id="KW-0812">Transmembrane</keyword>
<evidence type="ECO:0000256" key="1">
    <source>
        <dbReference type="SAM" id="Phobius"/>
    </source>
</evidence>
<organism evidence="2 3">
    <name type="scientific">Bombardia bombarda</name>
    <dbReference type="NCBI Taxonomy" id="252184"/>
    <lineage>
        <taxon>Eukaryota</taxon>
        <taxon>Fungi</taxon>
        <taxon>Dikarya</taxon>
        <taxon>Ascomycota</taxon>
        <taxon>Pezizomycotina</taxon>
        <taxon>Sordariomycetes</taxon>
        <taxon>Sordariomycetidae</taxon>
        <taxon>Sordariales</taxon>
        <taxon>Lasiosphaeriaceae</taxon>
        <taxon>Bombardia</taxon>
    </lineage>
</organism>
<sequence>MVVAETAATTACLCLQILPLKVTLGTFPCIATHEQHLHSRGEGDWGGFHAFFLPPSPRSYFRIVVWFFCSSVLLSWSALMVAFNGRGFMSDFV</sequence>
<accession>A0AA39XJA9</accession>
<reference evidence="2" key="1">
    <citation type="submission" date="2023-06" db="EMBL/GenBank/DDBJ databases">
        <title>Genome-scale phylogeny and comparative genomics of the fungal order Sordariales.</title>
        <authorList>
            <consortium name="Lawrence Berkeley National Laboratory"/>
            <person name="Hensen N."/>
            <person name="Bonometti L."/>
            <person name="Westerberg I."/>
            <person name="Brannstrom I.O."/>
            <person name="Guillou S."/>
            <person name="Cros-Aarteil S."/>
            <person name="Calhoun S."/>
            <person name="Haridas S."/>
            <person name="Kuo A."/>
            <person name="Mondo S."/>
            <person name="Pangilinan J."/>
            <person name="Riley R."/>
            <person name="LaButti K."/>
            <person name="Andreopoulos B."/>
            <person name="Lipzen A."/>
            <person name="Chen C."/>
            <person name="Yanf M."/>
            <person name="Daum C."/>
            <person name="Ng V."/>
            <person name="Clum A."/>
            <person name="Steindorff A."/>
            <person name="Ohm R."/>
            <person name="Martin F."/>
            <person name="Silar P."/>
            <person name="Natvig D."/>
            <person name="Lalanne C."/>
            <person name="Gautier V."/>
            <person name="Ament-velasquez S.L."/>
            <person name="Kruys A."/>
            <person name="Hutchinson M.I."/>
            <person name="Powell A.J."/>
            <person name="Barry K."/>
            <person name="Miller A.N."/>
            <person name="Grigoriev I.V."/>
            <person name="Debuchy R."/>
            <person name="Gladieux P."/>
            <person name="Thoren M.H."/>
            <person name="Johannesson H."/>
        </authorList>
    </citation>
    <scope>NUCLEOTIDE SEQUENCE</scope>
    <source>
        <strain evidence="2">SMH3391-2</strain>
    </source>
</reference>
<dbReference type="EMBL" id="JAULSR010000001">
    <property type="protein sequence ID" value="KAK0634317.1"/>
    <property type="molecule type" value="Genomic_DNA"/>
</dbReference>
<proteinExistence type="predicted"/>
<feature type="transmembrane region" description="Helical" evidence="1">
    <location>
        <begin position="63"/>
        <end position="83"/>
    </location>
</feature>